<accession>A0ABS3H676</accession>
<dbReference type="Proteomes" id="UP000664256">
    <property type="component" value="Unassembled WGS sequence"/>
</dbReference>
<name>A0ABS3H676_9ENTE</name>
<dbReference type="RefSeq" id="WP_206902303.1">
    <property type="nucleotide sequence ID" value="NZ_JAFLVT010000001.1"/>
</dbReference>
<protein>
    <recommendedName>
        <fullName evidence="3">DUF218 domain-containing protein</fullName>
    </recommendedName>
</protein>
<evidence type="ECO:0000313" key="1">
    <source>
        <dbReference type="EMBL" id="MBO0448098.1"/>
    </source>
</evidence>
<organism evidence="1 2">
    <name type="scientific">Candidatus Enterococcus myersii</name>
    <dbReference type="NCBI Taxonomy" id="2815322"/>
    <lineage>
        <taxon>Bacteria</taxon>
        <taxon>Bacillati</taxon>
        <taxon>Bacillota</taxon>
        <taxon>Bacilli</taxon>
        <taxon>Lactobacillales</taxon>
        <taxon>Enterococcaceae</taxon>
        <taxon>Enterococcus</taxon>
    </lineage>
</organism>
<dbReference type="InterPro" id="IPR014729">
    <property type="entry name" value="Rossmann-like_a/b/a_fold"/>
</dbReference>
<dbReference type="PANTHER" id="PTHR30336">
    <property type="entry name" value="INNER MEMBRANE PROTEIN, PROBABLE PERMEASE"/>
    <property type="match status" value="1"/>
</dbReference>
<comment type="caution">
    <text evidence="1">The sequence shown here is derived from an EMBL/GenBank/DDBJ whole genome shotgun (WGS) entry which is preliminary data.</text>
</comment>
<dbReference type="PANTHER" id="PTHR30336:SF20">
    <property type="entry name" value="DUF218 DOMAIN-CONTAINING PROTEIN"/>
    <property type="match status" value="1"/>
</dbReference>
<dbReference type="Gene3D" id="1.10.3620.10">
    <property type="entry name" value="YdcF like domain"/>
    <property type="match status" value="1"/>
</dbReference>
<keyword evidence="2" id="KW-1185">Reference proteome</keyword>
<proteinExistence type="predicted"/>
<dbReference type="EMBL" id="JAFLVT010000001">
    <property type="protein sequence ID" value="MBO0448098.1"/>
    <property type="molecule type" value="Genomic_DNA"/>
</dbReference>
<dbReference type="InterPro" id="IPR051599">
    <property type="entry name" value="Cell_Envelope_Assoc"/>
</dbReference>
<dbReference type="Gene3D" id="3.40.50.620">
    <property type="entry name" value="HUPs"/>
    <property type="match status" value="1"/>
</dbReference>
<reference evidence="1 2" key="1">
    <citation type="submission" date="2021-03" db="EMBL/GenBank/DDBJ databases">
        <title>Enterococcal diversity collection.</title>
        <authorList>
            <person name="Gilmore M.S."/>
            <person name="Schwartzman J."/>
            <person name="Van Tyne D."/>
            <person name="Martin M."/>
            <person name="Earl A.M."/>
            <person name="Manson A.L."/>
            <person name="Straub T."/>
            <person name="Salamzade R."/>
            <person name="Saavedra J."/>
            <person name="Lebreton F."/>
            <person name="Prichula J."/>
            <person name="Schaufler K."/>
            <person name="Gaca A."/>
            <person name="Sgardioli B."/>
            <person name="Wagenaar J."/>
            <person name="Strong T."/>
        </authorList>
    </citation>
    <scope>NUCLEOTIDE SEQUENCE [LARGE SCALE GENOMIC DNA]</scope>
    <source>
        <strain evidence="1 2">MJM12</strain>
    </source>
</reference>
<sequence>MKPTLADDINTLAAFCTLRDIPALTQANLQKAYNFPQADAFVLFGGTILAGIEPLVTAMKNQVAKKYLIVGGQGHTTDALRDKIRQAYPMIATDKSEAEMFNDILYLKLGQTADYLEVQSTNCGNNITNLLKLLTKNKLPKKSLILSQDATMQRRMSATLEKFAPQTTIINYASYTIQTKIENRKLQFDQSLLGMWEMEQYITLLLGEISRLQNTPSGYGPLGKNFIAPVFIPEDVLAAFHRVAQAFPNKIRTANSAYAKELAE</sequence>
<evidence type="ECO:0000313" key="2">
    <source>
        <dbReference type="Proteomes" id="UP000664256"/>
    </source>
</evidence>
<gene>
    <name evidence="1" type="ORF">JZO76_00960</name>
</gene>
<evidence type="ECO:0008006" key="3">
    <source>
        <dbReference type="Google" id="ProtNLM"/>
    </source>
</evidence>